<comment type="caution">
    <text evidence="2">The sequence shown here is derived from an EMBL/GenBank/DDBJ whole genome shotgun (WGS) entry which is preliminary data.</text>
</comment>
<evidence type="ECO:0000313" key="2">
    <source>
        <dbReference type="EMBL" id="OUQ34762.1"/>
    </source>
</evidence>
<proteinExistence type="predicted"/>
<feature type="domain" description="Peptidase S9 prolyl oligopeptidase catalytic" evidence="1">
    <location>
        <begin position="142"/>
        <end position="306"/>
    </location>
</feature>
<evidence type="ECO:0000313" key="3">
    <source>
        <dbReference type="Proteomes" id="UP000195305"/>
    </source>
</evidence>
<dbReference type="InterPro" id="IPR052920">
    <property type="entry name" value="DNA-binding_regulatory"/>
</dbReference>
<accession>A0A1Y4T0P2</accession>
<sequence>MMILKKKTLAYGALISGAIIGFVGVTAIDFACRKDTPLNKQKPKVDPRIEKYIPWLKQQHFETWEMTSHDGLKLKAKFLKADRDTNKVLIAVHGYRSYNLKEYAYYIKFYHDLGFHILLPDNRAHGESEGTYIGFGWLDRLDCIQWIDQVKEYFHKDLQIVLHGISMGSATVLMASGEKLPDDVKCIISDCGFTSVLDEFKHELHQRHIPASLVLPTATLLSKKRVGYSFKEASTIEQVKKSKTPTLFIHGDRDNFVPTYMVYDLYNACSADKDLLIVEGAGHAQSYLVDPKLCESTIIEFMNKYIKE</sequence>
<dbReference type="OrthoDB" id="9776685at2"/>
<dbReference type="SUPFAM" id="SSF53474">
    <property type="entry name" value="alpha/beta-Hydrolases"/>
    <property type="match status" value="1"/>
</dbReference>
<keyword evidence="3" id="KW-1185">Reference proteome</keyword>
<dbReference type="PANTHER" id="PTHR43358:SF4">
    <property type="entry name" value="ALPHA_BETA HYDROLASE FOLD-1 DOMAIN-CONTAINING PROTEIN"/>
    <property type="match status" value="1"/>
</dbReference>
<evidence type="ECO:0000259" key="1">
    <source>
        <dbReference type="Pfam" id="PF00326"/>
    </source>
</evidence>
<dbReference type="Pfam" id="PF00326">
    <property type="entry name" value="Peptidase_S9"/>
    <property type="match status" value="1"/>
</dbReference>
<dbReference type="InterPro" id="IPR029058">
    <property type="entry name" value="AB_hydrolase_fold"/>
</dbReference>
<name>A0A1Y4T0P2_9FIRM</name>
<keyword evidence="2" id="KW-0378">Hydrolase</keyword>
<protein>
    <submittedName>
        <fullName evidence="2">Alpha/beta hydrolase</fullName>
    </submittedName>
</protein>
<gene>
    <name evidence="2" type="ORF">B5E75_05515</name>
</gene>
<dbReference type="Gene3D" id="3.40.50.1820">
    <property type="entry name" value="alpha/beta hydrolase"/>
    <property type="match status" value="1"/>
</dbReference>
<dbReference type="EMBL" id="NFLJ01000013">
    <property type="protein sequence ID" value="OUQ34762.1"/>
    <property type="molecule type" value="Genomic_DNA"/>
</dbReference>
<dbReference type="GO" id="GO:0008236">
    <property type="term" value="F:serine-type peptidase activity"/>
    <property type="evidence" value="ECO:0007669"/>
    <property type="project" value="InterPro"/>
</dbReference>
<dbReference type="Proteomes" id="UP000195305">
    <property type="component" value="Unassembled WGS sequence"/>
</dbReference>
<organism evidence="2 3">
    <name type="scientific">Massilimicrobiota timonensis</name>
    <dbReference type="NCBI Taxonomy" id="1776392"/>
    <lineage>
        <taxon>Bacteria</taxon>
        <taxon>Bacillati</taxon>
        <taxon>Bacillota</taxon>
        <taxon>Erysipelotrichia</taxon>
        <taxon>Erysipelotrichales</taxon>
        <taxon>Erysipelotrichaceae</taxon>
        <taxon>Massilimicrobiota</taxon>
    </lineage>
</organism>
<dbReference type="AlphaFoldDB" id="A0A1Y4T0P2"/>
<dbReference type="GO" id="GO:0006508">
    <property type="term" value="P:proteolysis"/>
    <property type="evidence" value="ECO:0007669"/>
    <property type="project" value="InterPro"/>
</dbReference>
<reference evidence="2 3" key="1">
    <citation type="journal article" date="2018" name="BMC Genomics">
        <title>Whole genome sequencing and function prediction of 133 gut anaerobes isolated from chicken caecum in pure cultures.</title>
        <authorList>
            <person name="Medvecky M."/>
            <person name="Cejkova D."/>
            <person name="Polansky O."/>
            <person name="Karasova D."/>
            <person name="Kubasova T."/>
            <person name="Cizek A."/>
            <person name="Rychlik I."/>
        </authorList>
    </citation>
    <scope>NUCLEOTIDE SEQUENCE [LARGE SCALE GENOMIC DNA]</scope>
    <source>
        <strain evidence="2 3">An13</strain>
    </source>
</reference>
<dbReference type="InterPro" id="IPR001375">
    <property type="entry name" value="Peptidase_S9_cat"/>
</dbReference>
<dbReference type="PANTHER" id="PTHR43358">
    <property type="entry name" value="ALPHA/BETA-HYDROLASE"/>
    <property type="match status" value="1"/>
</dbReference>